<feature type="non-terminal residue" evidence="1">
    <location>
        <position position="1"/>
    </location>
</feature>
<keyword evidence="2" id="KW-1185">Reference proteome</keyword>
<name>A0ABU1G736_9GAMM</name>
<reference evidence="1 2" key="1">
    <citation type="submission" date="2023-04" db="EMBL/GenBank/DDBJ databases">
        <title>A long-awaited taxogenomic arrangement of the family Halomonadaceae.</title>
        <authorList>
            <person name="De La Haba R."/>
            <person name="Chuvochina M."/>
            <person name="Wittouck S."/>
            <person name="Arahal D.R."/>
            <person name="Sanchez-Porro C."/>
            <person name="Hugenholtz P."/>
            <person name="Ventosa A."/>
        </authorList>
    </citation>
    <scope>NUCLEOTIDE SEQUENCE [LARGE SCALE GENOMIC DNA]</scope>
    <source>
        <strain evidence="1 2">DSM 23530</strain>
    </source>
</reference>
<evidence type="ECO:0000313" key="2">
    <source>
        <dbReference type="Proteomes" id="UP001264519"/>
    </source>
</evidence>
<comment type="caution">
    <text evidence="1">The sequence shown here is derived from an EMBL/GenBank/DDBJ whole genome shotgun (WGS) entry which is preliminary data.</text>
</comment>
<dbReference type="EMBL" id="JARWAK010000031">
    <property type="protein sequence ID" value="MDR5868730.1"/>
    <property type="molecule type" value="Genomic_DNA"/>
</dbReference>
<gene>
    <name evidence="1" type="ORF">QC818_18255</name>
</gene>
<accession>A0ABU1G736</accession>
<evidence type="ECO:0000313" key="1">
    <source>
        <dbReference type="EMBL" id="MDR5868730.1"/>
    </source>
</evidence>
<organism evidence="1 2">
    <name type="scientific">Halomonas koreensis</name>
    <dbReference type="NCBI Taxonomy" id="245385"/>
    <lineage>
        <taxon>Bacteria</taxon>
        <taxon>Pseudomonadati</taxon>
        <taxon>Pseudomonadota</taxon>
        <taxon>Gammaproteobacteria</taxon>
        <taxon>Oceanospirillales</taxon>
        <taxon>Halomonadaceae</taxon>
        <taxon>Halomonas</taxon>
    </lineage>
</organism>
<sequence length="60" mass="7242">FFLLRSYDFRLFFEQSLFNNVNHADKVPFERKDMRYVSSVSGNCRDVIADQTPWGYMVKR</sequence>
<dbReference type="RefSeq" id="WP_309654300.1">
    <property type="nucleotide sequence ID" value="NZ_JARWAK010000031.1"/>
</dbReference>
<protein>
    <submittedName>
        <fullName evidence="1">Uncharacterized protein</fullName>
    </submittedName>
</protein>
<proteinExistence type="predicted"/>
<dbReference type="Proteomes" id="UP001264519">
    <property type="component" value="Unassembled WGS sequence"/>
</dbReference>